<dbReference type="InterPro" id="IPR050313">
    <property type="entry name" value="Carb_Metab_HTH_regulators"/>
</dbReference>
<name>A0A917G3T6_9BACI</name>
<protein>
    <submittedName>
        <fullName evidence="5">DeoR family transcriptional regulator</fullName>
    </submittedName>
</protein>
<evidence type="ECO:0000313" key="5">
    <source>
        <dbReference type="EMBL" id="GGG20520.1"/>
    </source>
</evidence>
<keyword evidence="3" id="KW-0804">Transcription</keyword>
<dbReference type="InterPro" id="IPR037171">
    <property type="entry name" value="NagB/RpiA_transferase-like"/>
</dbReference>
<dbReference type="GO" id="GO:0003677">
    <property type="term" value="F:DNA binding"/>
    <property type="evidence" value="ECO:0007669"/>
    <property type="project" value="UniProtKB-KW"/>
</dbReference>
<evidence type="ECO:0000259" key="4">
    <source>
        <dbReference type="PROSITE" id="PS51000"/>
    </source>
</evidence>
<dbReference type="InterPro" id="IPR014036">
    <property type="entry name" value="DeoR-like_C"/>
</dbReference>
<dbReference type="SMART" id="SM00420">
    <property type="entry name" value="HTH_DEOR"/>
    <property type="match status" value="1"/>
</dbReference>
<sequence>MLSSQRQNKIMQLLRIKKMAKLHDLTVLLDVSIETVRRDIQHLVKKGQVEKIYGGIKYIEPVESLISARMTEQLAQKIAIAKRCAALVEDGDCIYIDSGTTTYHIVSFLKNKPNITVVTNSLPVAYELLTSTINVIIIGGTLRHSEKSITSNDFLFRFEHLNITKAFICASGVSVERGVSDFSLSEAITRKKIIDHAQQVYLAVDATKFQRDVAIQVCPLQAVSAIITDDTLDKSILEDVTALSLPIYIESPEQ</sequence>
<dbReference type="InterPro" id="IPR018356">
    <property type="entry name" value="Tscrpt_reg_HTH_DeoR_CS"/>
</dbReference>
<organism evidence="5 6">
    <name type="scientific">Lysinibacillus alkalisoli</name>
    <dbReference type="NCBI Taxonomy" id="1911548"/>
    <lineage>
        <taxon>Bacteria</taxon>
        <taxon>Bacillati</taxon>
        <taxon>Bacillota</taxon>
        <taxon>Bacilli</taxon>
        <taxon>Bacillales</taxon>
        <taxon>Bacillaceae</taxon>
        <taxon>Lysinibacillus</taxon>
    </lineage>
</organism>
<gene>
    <name evidence="5" type="ORF">GCM10007425_13700</name>
</gene>
<dbReference type="Proteomes" id="UP000616608">
    <property type="component" value="Unassembled WGS sequence"/>
</dbReference>
<dbReference type="PANTHER" id="PTHR30363">
    <property type="entry name" value="HTH-TYPE TRANSCRIPTIONAL REGULATOR SRLR-RELATED"/>
    <property type="match status" value="1"/>
</dbReference>
<dbReference type="PROSITE" id="PS51000">
    <property type="entry name" value="HTH_DEOR_2"/>
    <property type="match status" value="1"/>
</dbReference>
<dbReference type="PANTHER" id="PTHR30363:SF44">
    <property type="entry name" value="AGA OPERON TRANSCRIPTIONAL REPRESSOR-RELATED"/>
    <property type="match status" value="1"/>
</dbReference>
<dbReference type="Gene3D" id="1.10.10.10">
    <property type="entry name" value="Winged helix-like DNA-binding domain superfamily/Winged helix DNA-binding domain"/>
    <property type="match status" value="1"/>
</dbReference>
<dbReference type="SUPFAM" id="SSF46785">
    <property type="entry name" value="Winged helix' DNA-binding domain"/>
    <property type="match status" value="1"/>
</dbReference>
<evidence type="ECO:0000256" key="3">
    <source>
        <dbReference type="ARBA" id="ARBA00023163"/>
    </source>
</evidence>
<dbReference type="GO" id="GO:0003700">
    <property type="term" value="F:DNA-binding transcription factor activity"/>
    <property type="evidence" value="ECO:0007669"/>
    <property type="project" value="InterPro"/>
</dbReference>
<dbReference type="InterPro" id="IPR036390">
    <property type="entry name" value="WH_DNA-bd_sf"/>
</dbReference>
<dbReference type="AlphaFoldDB" id="A0A917G3T6"/>
<feature type="domain" description="HTH deoR-type" evidence="4">
    <location>
        <begin position="3"/>
        <end position="58"/>
    </location>
</feature>
<dbReference type="Pfam" id="PF00455">
    <property type="entry name" value="DeoRC"/>
    <property type="match status" value="1"/>
</dbReference>
<reference evidence="5" key="2">
    <citation type="submission" date="2020-09" db="EMBL/GenBank/DDBJ databases">
        <authorList>
            <person name="Sun Q."/>
            <person name="Zhou Y."/>
        </authorList>
    </citation>
    <scope>NUCLEOTIDE SEQUENCE</scope>
    <source>
        <strain evidence="5">CGMCC 1.15760</strain>
    </source>
</reference>
<proteinExistence type="predicted"/>
<dbReference type="SMART" id="SM01134">
    <property type="entry name" value="DeoRC"/>
    <property type="match status" value="1"/>
</dbReference>
<evidence type="ECO:0000256" key="2">
    <source>
        <dbReference type="ARBA" id="ARBA00023125"/>
    </source>
</evidence>
<dbReference type="RefSeq" id="WP_188614293.1">
    <property type="nucleotide sequence ID" value="NZ_BMJT01000004.1"/>
</dbReference>
<keyword evidence="6" id="KW-1185">Reference proteome</keyword>
<dbReference type="SUPFAM" id="SSF100950">
    <property type="entry name" value="NagB/RpiA/CoA transferase-like"/>
    <property type="match status" value="1"/>
</dbReference>
<evidence type="ECO:0000256" key="1">
    <source>
        <dbReference type="ARBA" id="ARBA00023015"/>
    </source>
</evidence>
<dbReference type="EMBL" id="BMJT01000004">
    <property type="protein sequence ID" value="GGG20520.1"/>
    <property type="molecule type" value="Genomic_DNA"/>
</dbReference>
<dbReference type="PRINTS" id="PR00037">
    <property type="entry name" value="HTHLACR"/>
</dbReference>
<dbReference type="InterPro" id="IPR036388">
    <property type="entry name" value="WH-like_DNA-bd_sf"/>
</dbReference>
<dbReference type="InterPro" id="IPR001034">
    <property type="entry name" value="DeoR_HTH"/>
</dbReference>
<comment type="caution">
    <text evidence="5">The sequence shown here is derived from an EMBL/GenBank/DDBJ whole genome shotgun (WGS) entry which is preliminary data.</text>
</comment>
<dbReference type="Gene3D" id="3.40.50.1360">
    <property type="match status" value="1"/>
</dbReference>
<keyword evidence="1" id="KW-0805">Transcription regulation</keyword>
<dbReference type="PROSITE" id="PS00894">
    <property type="entry name" value="HTH_DEOR_1"/>
    <property type="match status" value="1"/>
</dbReference>
<evidence type="ECO:0000313" key="6">
    <source>
        <dbReference type="Proteomes" id="UP000616608"/>
    </source>
</evidence>
<dbReference type="Pfam" id="PF08220">
    <property type="entry name" value="HTH_DeoR"/>
    <property type="match status" value="1"/>
</dbReference>
<reference evidence="5" key="1">
    <citation type="journal article" date="2014" name="Int. J. Syst. Evol. Microbiol.">
        <title>Complete genome sequence of Corynebacterium casei LMG S-19264T (=DSM 44701T), isolated from a smear-ripened cheese.</title>
        <authorList>
            <consortium name="US DOE Joint Genome Institute (JGI-PGF)"/>
            <person name="Walter F."/>
            <person name="Albersmeier A."/>
            <person name="Kalinowski J."/>
            <person name="Ruckert C."/>
        </authorList>
    </citation>
    <scope>NUCLEOTIDE SEQUENCE</scope>
    <source>
        <strain evidence="5">CGMCC 1.15760</strain>
    </source>
</reference>
<keyword evidence="2" id="KW-0238">DNA-binding</keyword>
<accession>A0A917G3T6</accession>